<dbReference type="SUPFAM" id="SSF52540">
    <property type="entry name" value="P-loop containing nucleoside triphosphate hydrolases"/>
    <property type="match status" value="1"/>
</dbReference>
<keyword evidence="9" id="KW-1185">Reference proteome</keyword>
<evidence type="ECO:0000256" key="6">
    <source>
        <dbReference type="HAMAP-Rule" id="MF_00365"/>
    </source>
</evidence>
<dbReference type="Gene3D" id="3.40.50.300">
    <property type="entry name" value="P-loop containing nucleotide triphosphate hydrolases"/>
    <property type="match status" value="1"/>
</dbReference>
<dbReference type="PANTHER" id="PTHR32182:SF0">
    <property type="entry name" value="DNA REPLICATION AND REPAIR PROTEIN RECF"/>
    <property type="match status" value="1"/>
</dbReference>
<dbReference type="RefSeq" id="WP_160618652.1">
    <property type="nucleotide sequence ID" value="NZ_CP047652.1"/>
</dbReference>
<name>A0A6P1NA99_9PROT</name>
<dbReference type="GO" id="GO:0005524">
    <property type="term" value="F:ATP binding"/>
    <property type="evidence" value="ECO:0007669"/>
    <property type="project" value="UniProtKB-UniRule"/>
</dbReference>
<evidence type="ECO:0000256" key="4">
    <source>
        <dbReference type="ARBA" id="ARBA00022840"/>
    </source>
</evidence>
<accession>A0A6P1NA99</accession>
<dbReference type="EMBL" id="CP047652">
    <property type="protein sequence ID" value="QHI95575.1"/>
    <property type="molecule type" value="Genomic_DNA"/>
</dbReference>
<dbReference type="GO" id="GO:0000731">
    <property type="term" value="P:DNA synthesis involved in DNA repair"/>
    <property type="evidence" value="ECO:0007669"/>
    <property type="project" value="TreeGrafter"/>
</dbReference>
<dbReference type="HAMAP" id="MF_00365">
    <property type="entry name" value="RecF"/>
    <property type="match status" value="1"/>
</dbReference>
<feature type="binding site" evidence="6">
    <location>
        <begin position="30"/>
        <end position="37"/>
    </location>
    <ligand>
        <name>ATP</name>
        <dbReference type="ChEBI" id="CHEBI:30616"/>
    </ligand>
</feature>
<keyword evidence="6" id="KW-0227">DNA damage</keyword>
<dbReference type="GO" id="GO:0006302">
    <property type="term" value="P:double-strand break repair"/>
    <property type="evidence" value="ECO:0007669"/>
    <property type="project" value="TreeGrafter"/>
</dbReference>
<evidence type="ECO:0000313" key="9">
    <source>
        <dbReference type="Proteomes" id="UP000463975"/>
    </source>
</evidence>
<dbReference type="PANTHER" id="PTHR32182">
    <property type="entry name" value="DNA REPLICATION AND REPAIR PROTEIN RECF"/>
    <property type="match status" value="1"/>
</dbReference>
<dbReference type="InterPro" id="IPR003395">
    <property type="entry name" value="RecF/RecN/SMC_N"/>
</dbReference>
<dbReference type="InterPro" id="IPR042174">
    <property type="entry name" value="RecF_2"/>
</dbReference>
<dbReference type="NCBIfam" id="TIGR00611">
    <property type="entry name" value="recf"/>
    <property type="match status" value="1"/>
</dbReference>
<dbReference type="GO" id="GO:0006260">
    <property type="term" value="P:DNA replication"/>
    <property type="evidence" value="ECO:0007669"/>
    <property type="project" value="UniProtKB-UniRule"/>
</dbReference>
<dbReference type="Gene3D" id="1.20.1050.90">
    <property type="entry name" value="RecF/RecN/SMC, N-terminal domain"/>
    <property type="match status" value="1"/>
</dbReference>
<dbReference type="Proteomes" id="UP000463975">
    <property type="component" value="Chromosome"/>
</dbReference>
<comment type="subcellular location">
    <subcellularLocation>
        <location evidence="6">Cytoplasm</location>
    </subcellularLocation>
</comment>
<keyword evidence="6" id="KW-0234">DNA repair</keyword>
<keyword evidence="1 6" id="KW-0963">Cytoplasm</keyword>
<dbReference type="AlphaFoldDB" id="A0A6P1NA99"/>
<feature type="domain" description="RecF/RecN/SMC N-terminal" evidence="7">
    <location>
        <begin position="3"/>
        <end position="375"/>
    </location>
</feature>
<evidence type="ECO:0000256" key="2">
    <source>
        <dbReference type="ARBA" id="ARBA00022705"/>
    </source>
</evidence>
<evidence type="ECO:0000313" key="8">
    <source>
        <dbReference type="EMBL" id="QHI95575.1"/>
    </source>
</evidence>
<keyword evidence="4 6" id="KW-0067">ATP-binding</keyword>
<evidence type="ECO:0000256" key="3">
    <source>
        <dbReference type="ARBA" id="ARBA00022741"/>
    </source>
</evidence>
<comment type="similarity">
    <text evidence="6">Belongs to the RecF family.</text>
</comment>
<dbReference type="GO" id="GO:0005737">
    <property type="term" value="C:cytoplasm"/>
    <property type="evidence" value="ECO:0007669"/>
    <property type="project" value="UniProtKB-SubCell"/>
</dbReference>
<gene>
    <name evidence="6 8" type="primary">recF</name>
    <name evidence="8" type="ORF">GT348_04200</name>
</gene>
<keyword evidence="6" id="KW-0742">SOS response</keyword>
<dbReference type="GO" id="GO:0003697">
    <property type="term" value="F:single-stranded DNA binding"/>
    <property type="evidence" value="ECO:0007669"/>
    <property type="project" value="UniProtKB-UniRule"/>
</dbReference>
<dbReference type="KEGG" id="bomb:GT348_04200"/>
<evidence type="ECO:0000256" key="5">
    <source>
        <dbReference type="ARBA" id="ARBA00023125"/>
    </source>
</evidence>
<keyword evidence="5 6" id="KW-0238">DNA-binding</keyword>
<keyword evidence="2 6" id="KW-0235">DNA replication</keyword>
<protein>
    <recommendedName>
        <fullName evidence="6">DNA replication and repair protein RecF</fullName>
    </recommendedName>
</protein>
<dbReference type="Pfam" id="PF02463">
    <property type="entry name" value="SMC_N"/>
    <property type="match status" value="1"/>
</dbReference>
<dbReference type="InterPro" id="IPR001238">
    <property type="entry name" value="DNA-binding_RecF"/>
</dbReference>
<evidence type="ECO:0000259" key="7">
    <source>
        <dbReference type="Pfam" id="PF02463"/>
    </source>
</evidence>
<dbReference type="InterPro" id="IPR027417">
    <property type="entry name" value="P-loop_NTPase"/>
</dbReference>
<organism evidence="8 9">
    <name type="scientific">Aristophania vespae</name>
    <dbReference type="NCBI Taxonomy" id="2697033"/>
    <lineage>
        <taxon>Bacteria</taxon>
        <taxon>Pseudomonadati</taxon>
        <taxon>Pseudomonadota</taxon>
        <taxon>Alphaproteobacteria</taxon>
        <taxon>Acetobacterales</taxon>
        <taxon>Acetobacteraceae</taxon>
        <taxon>Aristophania</taxon>
    </lineage>
</organism>
<keyword evidence="3 6" id="KW-0547">Nucleotide-binding</keyword>
<sequence length="380" mass="42904">MRLKRLTLTDFRNYERCVWEPKAPIAVLTGENGSGKTNLLEAISLLSPGRGLRNAPLNQFYRQNAPHSQTVQWGIAAQLENRGQEFSLSTGSQPRATTQLSHTKNARRVFLIDGEAKRNQSEIAAIARCVWLTPQMDRLFTETTSGRRRFFDRLVMGLYPDHASQMAAHERSVMSRNRLLTTPHPDALWLNSIEESISRHAVAATAARMSFIERMNGLSLFEKDFPCTNIIIHCEIAALLKNHPALYVEDWLREQLKTSRETDAEKASTSYGVHKSDFSLIDRATKRSAALSSSGQQKLMLLGVILHQALLVHETWGTMPFLLLDEPLVHLDKSKRGALLTTLTHLKSNVFLTGTEYENFEPIKSQAAFYTVKNGFIQSR</sequence>
<proteinExistence type="inferred from homology"/>
<reference evidence="8 9" key="1">
    <citation type="submission" date="2020-01" db="EMBL/GenBank/DDBJ databases">
        <title>Genome sequencing of strain KACC 21507.</title>
        <authorList>
            <person name="Heo J."/>
            <person name="Kim S.-J."/>
            <person name="Kim J.-S."/>
            <person name="Hong S.-B."/>
            <person name="Kwon S.-W."/>
        </authorList>
    </citation>
    <scope>NUCLEOTIDE SEQUENCE [LARGE SCALE GENOMIC DNA]</scope>
    <source>
        <strain evidence="8 9">KACC 21507</strain>
    </source>
</reference>
<comment type="function">
    <text evidence="6">The RecF protein is involved in DNA metabolism; it is required for DNA replication and normal SOS inducibility. RecF binds preferentially to single-stranded, linear DNA. It also seems to bind ATP.</text>
</comment>
<evidence type="ECO:0000256" key="1">
    <source>
        <dbReference type="ARBA" id="ARBA00022490"/>
    </source>
</evidence>
<dbReference type="GO" id="GO:0009432">
    <property type="term" value="P:SOS response"/>
    <property type="evidence" value="ECO:0007669"/>
    <property type="project" value="UniProtKB-UniRule"/>
</dbReference>